<feature type="region of interest" description="Disordered" evidence="5">
    <location>
        <begin position="34"/>
        <end position="54"/>
    </location>
</feature>
<feature type="region of interest" description="Disordered" evidence="5">
    <location>
        <begin position="91"/>
        <end position="114"/>
    </location>
</feature>
<gene>
    <name evidence="8" type="primary">LOC101852688</name>
</gene>
<evidence type="ECO:0000256" key="5">
    <source>
        <dbReference type="SAM" id="MobiDB-lite"/>
    </source>
</evidence>
<feature type="compositionally biased region" description="Polar residues" evidence="5">
    <location>
        <begin position="350"/>
        <end position="361"/>
    </location>
</feature>
<name>A0ABM0JMS5_APLCA</name>
<dbReference type="PANTHER" id="PTHR28598:SF1">
    <property type="entry name" value="STAGA COMPLEX 65 SUBUNIT GAMMA"/>
    <property type="match status" value="1"/>
</dbReference>
<dbReference type="Gene3D" id="1.10.20.10">
    <property type="entry name" value="Histone, subunit A"/>
    <property type="match status" value="1"/>
</dbReference>
<keyword evidence="7" id="KW-1185">Reference proteome</keyword>
<evidence type="ECO:0000313" key="7">
    <source>
        <dbReference type="Proteomes" id="UP000694888"/>
    </source>
</evidence>
<evidence type="ECO:0000259" key="6">
    <source>
        <dbReference type="SMART" id="SM00576"/>
    </source>
</evidence>
<keyword evidence="4" id="KW-0539">Nucleus</keyword>
<feature type="compositionally biased region" description="Polar residues" evidence="5">
    <location>
        <begin position="248"/>
        <end position="259"/>
    </location>
</feature>
<feature type="region of interest" description="Disordered" evidence="5">
    <location>
        <begin position="248"/>
        <end position="272"/>
    </location>
</feature>
<keyword evidence="2" id="KW-0805">Transcription regulation</keyword>
<dbReference type="RefSeq" id="XP_005097350.1">
    <property type="nucleotide sequence ID" value="XM_005097293.3"/>
</dbReference>
<sequence length="439" mass="47636">MSSGAYWGEIPAVADTESGIAALEREQITRPRAIDVDGPPLHQPSSRHHPPTNEVLPSEHFQMDPLVTHSIRLIQHIKKVQAAISDLQNDLKSDPDATANNVGPIPVYDGPPIPDPSRKKVYTDENYNSAFVRGEGKQPSSIDDITCRKHLRRSTAAICAHLSFDTSSESVLETLTDVCHEFLCQITRHLAAAADRRATHGCLGFPDIMERVFHDMGLGSVTDLHQFYQQRVLQYHRRLTQQCEQLMAQHSAQVKQPPTASKGGRGSPTDGDTLHVIRIKEEPSAEMQFPLLDENDEVNEAEQLLNIESLGTFEITVEHETASGLTTEVDTRWTSSHGGKTSAADARLKSSASVDETTEGTASVDGAGSTSAIPATPQSVVPSTPVENVATPHSSAPTPRDPSSQEDVNIQEPGSISSMDIFSPSVSTAPSKPKKKKKS</sequence>
<dbReference type="InterPro" id="IPR006565">
    <property type="entry name" value="BTP"/>
</dbReference>
<dbReference type="CDD" id="cd06847">
    <property type="entry name" value="HFD_SUPT7L"/>
    <property type="match status" value="1"/>
</dbReference>
<reference evidence="8" key="1">
    <citation type="submission" date="2025-08" db="UniProtKB">
        <authorList>
            <consortium name="RefSeq"/>
        </authorList>
    </citation>
    <scope>IDENTIFICATION</scope>
</reference>
<dbReference type="InterPro" id="IPR009072">
    <property type="entry name" value="Histone-fold"/>
</dbReference>
<dbReference type="PANTHER" id="PTHR28598">
    <property type="entry name" value="STAGA COMPLEX 65 SUBUNIT GAMMA"/>
    <property type="match status" value="1"/>
</dbReference>
<evidence type="ECO:0000256" key="4">
    <source>
        <dbReference type="ARBA" id="ARBA00023242"/>
    </source>
</evidence>
<dbReference type="SMART" id="SM00576">
    <property type="entry name" value="BTP"/>
    <property type="match status" value="1"/>
</dbReference>
<comment type="subcellular location">
    <subcellularLocation>
        <location evidence="1">Nucleus</location>
    </subcellularLocation>
</comment>
<feature type="compositionally biased region" description="Polar residues" evidence="5">
    <location>
        <begin position="368"/>
        <end position="420"/>
    </location>
</feature>
<feature type="region of interest" description="Disordered" evidence="5">
    <location>
        <begin position="326"/>
        <end position="439"/>
    </location>
</feature>
<dbReference type="GeneID" id="101852688"/>
<protein>
    <submittedName>
        <fullName evidence="8">STAGA complex 65 subunit gamma</fullName>
    </submittedName>
</protein>
<dbReference type="Proteomes" id="UP000694888">
    <property type="component" value="Unplaced"/>
</dbReference>
<evidence type="ECO:0000256" key="2">
    <source>
        <dbReference type="ARBA" id="ARBA00023015"/>
    </source>
</evidence>
<accession>A0ABM0JMS5</accession>
<keyword evidence="3" id="KW-0804">Transcription</keyword>
<feature type="domain" description="Bromodomain associated" evidence="6">
    <location>
        <begin position="144"/>
        <end position="223"/>
    </location>
</feature>
<evidence type="ECO:0000256" key="3">
    <source>
        <dbReference type="ARBA" id="ARBA00023163"/>
    </source>
</evidence>
<organism evidence="7 8">
    <name type="scientific">Aplysia californica</name>
    <name type="common">California sea hare</name>
    <dbReference type="NCBI Taxonomy" id="6500"/>
    <lineage>
        <taxon>Eukaryota</taxon>
        <taxon>Metazoa</taxon>
        <taxon>Spiralia</taxon>
        <taxon>Lophotrochozoa</taxon>
        <taxon>Mollusca</taxon>
        <taxon>Gastropoda</taxon>
        <taxon>Heterobranchia</taxon>
        <taxon>Euthyneura</taxon>
        <taxon>Tectipleura</taxon>
        <taxon>Aplysiida</taxon>
        <taxon>Aplysioidea</taxon>
        <taxon>Aplysiidae</taxon>
        <taxon>Aplysia</taxon>
    </lineage>
</organism>
<evidence type="ECO:0000256" key="1">
    <source>
        <dbReference type="ARBA" id="ARBA00004123"/>
    </source>
</evidence>
<dbReference type="Pfam" id="PF07524">
    <property type="entry name" value="Bromo_TP"/>
    <property type="match status" value="1"/>
</dbReference>
<dbReference type="InterPro" id="IPR039460">
    <property type="entry name" value="SUPT7L/Spt7"/>
</dbReference>
<proteinExistence type="predicted"/>
<feature type="compositionally biased region" description="Polar residues" evidence="5">
    <location>
        <begin position="326"/>
        <end position="339"/>
    </location>
</feature>
<evidence type="ECO:0000313" key="8">
    <source>
        <dbReference type="RefSeq" id="XP_005097350.1"/>
    </source>
</evidence>